<organism evidence="2 3">
    <name type="scientific">Platysternon megacephalum</name>
    <name type="common">big-headed turtle</name>
    <dbReference type="NCBI Taxonomy" id="55544"/>
    <lineage>
        <taxon>Eukaryota</taxon>
        <taxon>Metazoa</taxon>
        <taxon>Chordata</taxon>
        <taxon>Craniata</taxon>
        <taxon>Vertebrata</taxon>
        <taxon>Euteleostomi</taxon>
        <taxon>Archelosauria</taxon>
        <taxon>Testudinata</taxon>
        <taxon>Testudines</taxon>
        <taxon>Cryptodira</taxon>
        <taxon>Durocryptodira</taxon>
        <taxon>Testudinoidea</taxon>
        <taxon>Platysternidae</taxon>
        <taxon>Platysternon</taxon>
    </lineage>
</organism>
<dbReference type="EMBL" id="QXTE01000170">
    <property type="protein sequence ID" value="TFK03012.1"/>
    <property type="molecule type" value="Genomic_DNA"/>
</dbReference>
<gene>
    <name evidence="2" type="ORF">DR999_PMT14745</name>
</gene>
<name>A0A4D9E4F1_9SAUR</name>
<evidence type="ECO:0000313" key="3">
    <source>
        <dbReference type="Proteomes" id="UP000297703"/>
    </source>
</evidence>
<evidence type="ECO:0000256" key="1">
    <source>
        <dbReference type="SAM" id="MobiDB-lite"/>
    </source>
</evidence>
<proteinExistence type="predicted"/>
<evidence type="ECO:0000313" key="2">
    <source>
        <dbReference type="EMBL" id="TFK03012.1"/>
    </source>
</evidence>
<sequence>MFPSGTRDRLASAHGPSGYFYKWAGRIFFFLIKKKQHTSKKTTPRTLESDRERRAGATGSCSGGLFCSRLEWALGSGGQLKSSFHNGAGLRGKNRFVIELRKEPWPPPCTQHKLSDLEPLWLLCCFGA</sequence>
<dbReference type="Proteomes" id="UP000297703">
    <property type="component" value="Unassembled WGS sequence"/>
</dbReference>
<dbReference type="AlphaFoldDB" id="A0A4D9E4F1"/>
<accession>A0A4D9E4F1</accession>
<feature type="region of interest" description="Disordered" evidence="1">
    <location>
        <begin position="36"/>
        <end position="60"/>
    </location>
</feature>
<keyword evidence="3" id="KW-1185">Reference proteome</keyword>
<reference evidence="2 3" key="1">
    <citation type="submission" date="2019-04" db="EMBL/GenBank/DDBJ databases">
        <title>Draft genome of the big-headed turtle Platysternon megacephalum.</title>
        <authorList>
            <person name="Gong S."/>
        </authorList>
    </citation>
    <scope>NUCLEOTIDE SEQUENCE [LARGE SCALE GENOMIC DNA]</scope>
    <source>
        <strain evidence="2">DO16091913</strain>
        <tissue evidence="2">Muscle</tissue>
    </source>
</reference>
<reference evidence="2 3" key="2">
    <citation type="submission" date="2019-04" db="EMBL/GenBank/DDBJ databases">
        <title>The genome sequence of big-headed turtle.</title>
        <authorList>
            <person name="Gong S."/>
        </authorList>
    </citation>
    <scope>NUCLEOTIDE SEQUENCE [LARGE SCALE GENOMIC DNA]</scope>
    <source>
        <strain evidence="2">DO16091913</strain>
        <tissue evidence="2">Muscle</tissue>
    </source>
</reference>
<protein>
    <submittedName>
        <fullName evidence="2">Cis-aconitate decarboxylase</fullName>
    </submittedName>
</protein>
<comment type="caution">
    <text evidence="2">The sequence shown here is derived from an EMBL/GenBank/DDBJ whole genome shotgun (WGS) entry which is preliminary data.</text>
</comment>